<organism evidence="1">
    <name type="scientific">marine sediment metagenome</name>
    <dbReference type="NCBI Taxonomy" id="412755"/>
    <lineage>
        <taxon>unclassified sequences</taxon>
        <taxon>metagenomes</taxon>
        <taxon>ecological metagenomes</taxon>
    </lineage>
</organism>
<protein>
    <submittedName>
        <fullName evidence="1">Uncharacterized protein</fullName>
    </submittedName>
</protein>
<proteinExistence type="predicted"/>
<reference evidence="1" key="1">
    <citation type="journal article" date="2015" name="Nature">
        <title>Complex archaea that bridge the gap between prokaryotes and eukaryotes.</title>
        <authorList>
            <person name="Spang A."/>
            <person name="Saw J.H."/>
            <person name="Jorgensen S.L."/>
            <person name="Zaremba-Niedzwiedzka K."/>
            <person name="Martijn J."/>
            <person name="Lind A.E."/>
            <person name="van Eijk R."/>
            <person name="Schleper C."/>
            <person name="Guy L."/>
            <person name="Ettema T.J."/>
        </authorList>
    </citation>
    <scope>NUCLEOTIDE SEQUENCE</scope>
</reference>
<accession>A0A0F8VWS1</accession>
<evidence type="ECO:0000313" key="1">
    <source>
        <dbReference type="EMBL" id="KKK48787.1"/>
    </source>
</evidence>
<name>A0A0F8VWS1_9ZZZZ</name>
<comment type="caution">
    <text evidence="1">The sequence shown here is derived from an EMBL/GenBank/DDBJ whole genome shotgun (WGS) entry which is preliminary data.</text>
</comment>
<sequence>VRGAGPISLPDDILSGRFTVAPGAQPNNALYLIEYTEER</sequence>
<feature type="non-terminal residue" evidence="1">
    <location>
        <position position="1"/>
    </location>
</feature>
<dbReference type="EMBL" id="LAZR01068892">
    <property type="protein sequence ID" value="KKK48787.1"/>
    <property type="molecule type" value="Genomic_DNA"/>
</dbReference>
<dbReference type="AlphaFoldDB" id="A0A0F8VWS1"/>
<gene>
    <name evidence="1" type="ORF">LCGC14_3141610</name>
</gene>